<evidence type="ECO:0000256" key="3">
    <source>
        <dbReference type="ARBA" id="ARBA00008102"/>
    </source>
</evidence>
<dbReference type="KEGG" id="char:105898183"/>
<gene>
    <name evidence="17" type="primary">unc119a</name>
</gene>
<evidence type="ECO:0000256" key="12">
    <source>
        <dbReference type="ARBA" id="ARBA00023212"/>
    </source>
</evidence>
<dbReference type="OrthoDB" id="10248777at2759"/>
<evidence type="ECO:0000256" key="11">
    <source>
        <dbReference type="ARBA" id="ARBA00023121"/>
    </source>
</evidence>
<dbReference type="GeneID" id="105898183"/>
<name>A0A6P3VT67_CLUHA</name>
<dbReference type="Gene3D" id="2.70.50.40">
    <property type="entry name" value="GMP phosphodiesterase, delta subunit"/>
    <property type="match status" value="1"/>
</dbReference>
<keyword evidence="16" id="KW-1185">Reference proteome</keyword>
<dbReference type="GO" id="GO:0042953">
    <property type="term" value="P:lipoprotein transport"/>
    <property type="evidence" value="ECO:0007669"/>
    <property type="project" value="TreeGrafter"/>
</dbReference>
<comment type="similarity">
    <text evidence="3">Belongs to the PDE6D/unc-119 family.</text>
</comment>
<dbReference type="Proteomes" id="UP000515152">
    <property type="component" value="Chromosome 9"/>
</dbReference>
<feature type="domain" description="GMP phosphodiesterase delta subunit" evidence="15">
    <location>
        <begin position="104"/>
        <end position="259"/>
    </location>
</feature>
<dbReference type="PANTHER" id="PTHR12951:SF5">
    <property type="entry name" value="PROTEIN UNC-119 HOMOLOG A"/>
    <property type="match status" value="1"/>
</dbReference>
<keyword evidence="11" id="KW-0446">Lipid-binding</keyword>
<dbReference type="SUPFAM" id="SSF81296">
    <property type="entry name" value="E set domains"/>
    <property type="match status" value="1"/>
</dbReference>
<dbReference type="GO" id="GO:0008289">
    <property type="term" value="F:lipid binding"/>
    <property type="evidence" value="ECO:0007669"/>
    <property type="project" value="UniProtKB-KW"/>
</dbReference>
<evidence type="ECO:0000313" key="16">
    <source>
        <dbReference type="Proteomes" id="UP000515152"/>
    </source>
</evidence>
<dbReference type="GO" id="GO:0000281">
    <property type="term" value="P:mitotic cytokinesis"/>
    <property type="evidence" value="ECO:0007669"/>
    <property type="project" value="TreeGrafter"/>
</dbReference>
<keyword evidence="7" id="KW-0597">Phosphoprotein</keyword>
<evidence type="ECO:0000256" key="6">
    <source>
        <dbReference type="ARBA" id="ARBA00022490"/>
    </source>
</evidence>
<evidence type="ECO:0000256" key="9">
    <source>
        <dbReference type="ARBA" id="ARBA00022606"/>
    </source>
</evidence>
<dbReference type="GO" id="GO:0007601">
    <property type="term" value="P:visual perception"/>
    <property type="evidence" value="ECO:0007669"/>
    <property type="project" value="UniProtKB-KW"/>
</dbReference>
<evidence type="ECO:0000256" key="14">
    <source>
        <dbReference type="ARBA" id="ARBA00045349"/>
    </source>
</evidence>
<dbReference type="InterPro" id="IPR051519">
    <property type="entry name" value="PDE6D_unc-119_myristoyl-bd"/>
</dbReference>
<evidence type="ECO:0000256" key="2">
    <source>
        <dbReference type="ARBA" id="ARBA00004647"/>
    </source>
</evidence>
<dbReference type="InterPro" id="IPR008015">
    <property type="entry name" value="PDED_dom"/>
</dbReference>
<evidence type="ECO:0000259" key="15">
    <source>
        <dbReference type="Pfam" id="PF05351"/>
    </source>
</evidence>
<evidence type="ECO:0000256" key="13">
    <source>
        <dbReference type="ARBA" id="ARBA00023305"/>
    </source>
</evidence>
<dbReference type="GO" id="GO:0007399">
    <property type="term" value="P:nervous system development"/>
    <property type="evidence" value="ECO:0007669"/>
    <property type="project" value="TreeGrafter"/>
</dbReference>
<dbReference type="FunFam" id="2.70.50.40:FF:000001">
    <property type="entry name" value="protein unc-119 homolog A"/>
    <property type="match status" value="1"/>
</dbReference>
<evidence type="ECO:0000256" key="8">
    <source>
        <dbReference type="ARBA" id="ARBA00022583"/>
    </source>
</evidence>
<reference evidence="17" key="1">
    <citation type="submission" date="2025-08" db="UniProtKB">
        <authorList>
            <consortium name="RefSeq"/>
        </authorList>
    </citation>
    <scope>IDENTIFICATION</scope>
</reference>
<evidence type="ECO:0000256" key="4">
    <source>
        <dbReference type="ARBA" id="ARBA00020727"/>
    </source>
</evidence>
<dbReference type="GO" id="GO:0005813">
    <property type="term" value="C:centrosome"/>
    <property type="evidence" value="ECO:0007669"/>
    <property type="project" value="UniProtKB-SubCell"/>
</dbReference>
<keyword evidence="9" id="KW-0716">Sensory transduction</keyword>
<organism evidence="16 17">
    <name type="scientific">Clupea harengus</name>
    <name type="common">Atlantic herring</name>
    <dbReference type="NCBI Taxonomy" id="7950"/>
    <lineage>
        <taxon>Eukaryota</taxon>
        <taxon>Metazoa</taxon>
        <taxon>Chordata</taxon>
        <taxon>Craniata</taxon>
        <taxon>Vertebrata</taxon>
        <taxon>Euteleostomi</taxon>
        <taxon>Actinopterygii</taxon>
        <taxon>Neopterygii</taxon>
        <taxon>Teleostei</taxon>
        <taxon>Clupei</taxon>
        <taxon>Clupeiformes</taxon>
        <taxon>Clupeoidei</taxon>
        <taxon>Clupeidae</taxon>
        <taxon>Clupea</taxon>
    </lineage>
</organism>
<dbReference type="CTD" id="566824"/>
<protein>
    <recommendedName>
        <fullName evidence="4">Protein unc-119 homolog A</fullName>
    </recommendedName>
</protein>
<comment type="subcellular location">
    <subcellularLocation>
        <location evidence="1">Cytoplasm</location>
        <location evidence="1">Cytoskeleton</location>
        <location evidence="1">Microtubule organizing center</location>
        <location evidence="1">Centrosome</location>
    </subcellularLocation>
    <subcellularLocation>
        <location evidence="2">Cytoplasm</location>
        <location evidence="2">Cytoskeleton</location>
        <location evidence="2">Spindle pole</location>
    </subcellularLocation>
</comment>
<dbReference type="GO" id="GO:1900186">
    <property type="term" value="P:negative regulation of clathrin-dependent endocytosis"/>
    <property type="evidence" value="ECO:0007669"/>
    <property type="project" value="TreeGrafter"/>
</dbReference>
<keyword evidence="12" id="KW-0206">Cytoskeleton</keyword>
<evidence type="ECO:0000256" key="1">
    <source>
        <dbReference type="ARBA" id="ARBA00004300"/>
    </source>
</evidence>
<proteinExistence type="inferred from homology"/>
<keyword evidence="8" id="KW-0254">Endocytosis</keyword>
<dbReference type="InterPro" id="IPR037036">
    <property type="entry name" value="PDED_dom_sf"/>
</dbReference>
<dbReference type="GO" id="GO:0006897">
    <property type="term" value="P:endocytosis"/>
    <property type="evidence" value="ECO:0007669"/>
    <property type="project" value="UniProtKB-KW"/>
</dbReference>
<dbReference type="RefSeq" id="XP_012680652.2">
    <property type="nucleotide sequence ID" value="XM_012825198.3"/>
</dbReference>
<dbReference type="GO" id="GO:0051233">
    <property type="term" value="C:spindle midzone"/>
    <property type="evidence" value="ECO:0007669"/>
    <property type="project" value="TreeGrafter"/>
</dbReference>
<dbReference type="GO" id="GO:2001287">
    <property type="term" value="P:negative regulation of caveolin-mediated endocytosis"/>
    <property type="evidence" value="ECO:0007669"/>
    <property type="project" value="TreeGrafter"/>
</dbReference>
<keyword evidence="6" id="KW-0963">Cytoplasm</keyword>
<dbReference type="InterPro" id="IPR014756">
    <property type="entry name" value="Ig_E-set"/>
</dbReference>
<evidence type="ECO:0000256" key="7">
    <source>
        <dbReference type="ARBA" id="ARBA00022553"/>
    </source>
</evidence>
<keyword evidence="13" id="KW-0844">Vision</keyword>
<dbReference type="GO" id="GO:0045171">
    <property type="term" value="C:intercellular bridge"/>
    <property type="evidence" value="ECO:0007669"/>
    <property type="project" value="TreeGrafter"/>
</dbReference>
<dbReference type="GO" id="GO:0000922">
    <property type="term" value="C:spindle pole"/>
    <property type="evidence" value="ECO:0007669"/>
    <property type="project" value="UniProtKB-SubCell"/>
</dbReference>
<dbReference type="AlphaFoldDB" id="A0A6P3VT67"/>
<dbReference type="Pfam" id="PF05351">
    <property type="entry name" value="GMP_PDE_delta"/>
    <property type="match status" value="1"/>
</dbReference>
<sequence length="263" mass="29427">MSYSCTSREAVCNSQDASNGSVSLNGHSSCSVSGGIDSNITIFNSPLEPDAESQAAMKVKTGCNTTDAGVPVTTEEELVKNSVVTPEDVLGLQNITTNYLCGPENNVHNIDFTRFKIRDMETGMVLFEITKPPVPESARDKRDLDPNAGRFVRYQFTPAFLRLRQVGATVEFTVGDIPINNFRMIERHYFRGQLLKSFDFEFGFCIPSSKNTCEHIYELPPLSDEIMQLMILFPYETQSDSFYFVDNQLVMHNKADYSYNGGT</sequence>
<dbReference type="PANTHER" id="PTHR12951">
    <property type="entry name" value="RETINAL PROTEIN 4"/>
    <property type="match status" value="1"/>
</dbReference>
<keyword evidence="10" id="KW-0653">Protein transport</keyword>
<evidence type="ECO:0000256" key="5">
    <source>
        <dbReference type="ARBA" id="ARBA00022448"/>
    </source>
</evidence>
<evidence type="ECO:0000256" key="10">
    <source>
        <dbReference type="ARBA" id="ARBA00022927"/>
    </source>
</evidence>
<evidence type="ECO:0000313" key="17">
    <source>
        <dbReference type="RefSeq" id="XP_012680652.2"/>
    </source>
</evidence>
<comment type="function">
    <text evidence="14">Involved in synaptic functions in photoreceptor cells, the signal transduction in immune cells as a Src family kinase activator, endosome recycling, the uptake of bacteria and endocytosis, protein trafficking in sensory neurons and as lipid-binding chaperone with specificity for a diverse subset of myristoylated proteins. Specifically binds the myristoyl moiety of a subset of N-terminally myristoylated proteins and is required for their localization. Binds myristoylated GNAT1 and is required for G-protein localization and trafficking in sensory neurons. Probably plays a role in trafficking proteins in photoreceptor cells. Plays important roles in mediating Src family kinase signals for the completion of cytokinesis via RAB11A.</text>
</comment>
<keyword evidence="5" id="KW-0813">Transport</keyword>
<accession>A0A6P3VT67</accession>